<keyword evidence="2" id="KW-1185">Reference proteome</keyword>
<reference evidence="1" key="1">
    <citation type="submission" date="2022-11" db="EMBL/GenBank/DDBJ databases">
        <authorList>
            <person name="Petersen C."/>
        </authorList>
    </citation>
    <scope>NUCLEOTIDE SEQUENCE</scope>
    <source>
        <strain evidence="1">IBT 19713</strain>
    </source>
</reference>
<dbReference type="RefSeq" id="XP_058330058.1">
    <property type="nucleotide sequence ID" value="XM_058474318.1"/>
</dbReference>
<proteinExistence type="predicted"/>
<dbReference type="Proteomes" id="UP001150941">
    <property type="component" value="Unassembled WGS sequence"/>
</dbReference>
<gene>
    <name evidence="1" type="ORF">N7468_005021</name>
</gene>
<reference evidence="1" key="2">
    <citation type="journal article" date="2023" name="IMA Fungus">
        <title>Comparative genomic study of the Penicillium genus elucidates a diverse pangenome and 15 lateral gene transfer events.</title>
        <authorList>
            <person name="Petersen C."/>
            <person name="Sorensen T."/>
            <person name="Nielsen M.R."/>
            <person name="Sondergaard T.E."/>
            <person name="Sorensen J.L."/>
            <person name="Fitzpatrick D.A."/>
            <person name="Frisvad J.C."/>
            <person name="Nielsen K.L."/>
        </authorList>
    </citation>
    <scope>NUCLEOTIDE SEQUENCE</scope>
    <source>
        <strain evidence="1">IBT 19713</strain>
    </source>
</reference>
<evidence type="ECO:0000313" key="2">
    <source>
        <dbReference type="Proteomes" id="UP001150941"/>
    </source>
</evidence>
<organism evidence="1 2">
    <name type="scientific">Penicillium chermesinum</name>
    <dbReference type="NCBI Taxonomy" id="63820"/>
    <lineage>
        <taxon>Eukaryota</taxon>
        <taxon>Fungi</taxon>
        <taxon>Dikarya</taxon>
        <taxon>Ascomycota</taxon>
        <taxon>Pezizomycotina</taxon>
        <taxon>Eurotiomycetes</taxon>
        <taxon>Eurotiomycetidae</taxon>
        <taxon>Eurotiales</taxon>
        <taxon>Aspergillaceae</taxon>
        <taxon>Penicillium</taxon>
    </lineage>
</organism>
<name>A0A9W9NZ19_9EURO</name>
<comment type="caution">
    <text evidence="1">The sequence shown here is derived from an EMBL/GenBank/DDBJ whole genome shotgun (WGS) entry which is preliminary data.</text>
</comment>
<dbReference type="GeneID" id="83201621"/>
<sequence>MFAGVFTPIRHPSVLDSGGHPGQCPAAFSPALKQLLRTSHLTTKYVRNQAIFWNMRQGALVCAPWNETIGPDCAGVTPEELDDPRNQGASLA</sequence>
<protein>
    <submittedName>
        <fullName evidence="1">Uncharacterized protein</fullName>
    </submittedName>
</protein>
<dbReference type="AlphaFoldDB" id="A0A9W9NZ19"/>
<evidence type="ECO:0000313" key="1">
    <source>
        <dbReference type="EMBL" id="KAJ5232065.1"/>
    </source>
</evidence>
<accession>A0A9W9NZ19</accession>
<dbReference type="EMBL" id="JAPQKS010000004">
    <property type="protein sequence ID" value="KAJ5232065.1"/>
    <property type="molecule type" value="Genomic_DNA"/>
</dbReference>